<dbReference type="Proteomes" id="UP000694565">
    <property type="component" value="Unplaced"/>
</dbReference>
<dbReference type="AlphaFoldDB" id="A0A8C2WCI3"/>
<dbReference type="Gene3D" id="3.10.20.90">
    <property type="entry name" value="Phosphatidylinositol 3-kinase Catalytic Subunit, Chain A, domain 1"/>
    <property type="match status" value="1"/>
</dbReference>
<dbReference type="SUPFAM" id="SSF54236">
    <property type="entry name" value="Ubiquitin-like"/>
    <property type="match status" value="1"/>
</dbReference>
<keyword evidence="3" id="KW-1185">Reference proteome</keyword>
<dbReference type="InterPro" id="IPR029071">
    <property type="entry name" value="Ubiquitin-like_domsf"/>
</dbReference>
<evidence type="ECO:0000313" key="2">
    <source>
        <dbReference type="Ensembl" id="ENSCLMP00005002426.1"/>
    </source>
</evidence>
<dbReference type="Pfam" id="PF11976">
    <property type="entry name" value="Rad60-SLD"/>
    <property type="match status" value="1"/>
</dbReference>
<name>A0A8C2WCI3_CYCLU</name>
<sequence>SAWSCRRRTVRFLFDGCSVASGQTPAQLDMEDGDIIEFTQIQHGGAAELSSLK</sequence>
<organism evidence="2 3">
    <name type="scientific">Cyclopterus lumpus</name>
    <name type="common">Lumpsucker</name>
    <dbReference type="NCBI Taxonomy" id="8103"/>
    <lineage>
        <taxon>Eukaryota</taxon>
        <taxon>Metazoa</taxon>
        <taxon>Chordata</taxon>
        <taxon>Craniata</taxon>
        <taxon>Vertebrata</taxon>
        <taxon>Euteleostomi</taxon>
        <taxon>Actinopterygii</taxon>
        <taxon>Neopterygii</taxon>
        <taxon>Teleostei</taxon>
        <taxon>Neoteleostei</taxon>
        <taxon>Acanthomorphata</taxon>
        <taxon>Eupercaria</taxon>
        <taxon>Perciformes</taxon>
        <taxon>Cottioidei</taxon>
        <taxon>Cottales</taxon>
        <taxon>Cyclopteridae</taxon>
        <taxon>Cyclopterus</taxon>
    </lineage>
</organism>
<feature type="domain" description="Rad60/SUMO-like" evidence="1">
    <location>
        <begin position="8"/>
        <end position="37"/>
    </location>
</feature>
<evidence type="ECO:0000259" key="1">
    <source>
        <dbReference type="Pfam" id="PF11976"/>
    </source>
</evidence>
<accession>A0A8C2WCI3</accession>
<reference evidence="2" key="2">
    <citation type="submission" date="2025-09" db="UniProtKB">
        <authorList>
            <consortium name="Ensembl"/>
        </authorList>
    </citation>
    <scope>IDENTIFICATION</scope>
</reference>
<dbReference type="Ensembl" id="ENSCLMT00005002534.1">
    <property type="protein sequence ID" value="ENSCLMP00005002426.1"/>
    <property type="gene ID" value="ENSCLMG00005001225.1"/>
</dbReference>
<protein>
    <recommendedName>
        <fullName evidence="1">Rad60/SUMO-like domain-containing protein</fullName>
    </recommendedName>
</protein>
<dbReference type="InterPro" id="IPR022617">
    <property type="entry name" value="Rad60/SUMO-like_dom"/>
</dbReference>
<proteinExistence type="predicted"/>
<evidence type="ECO:0000313" key="3">
    <source>
        <dbReference type="Proteomes" id="UP000694565"/>
    </source>
</evidence>
<reference evidence="2" key="1">
    <citation type="submission" date="2025-08" db="UniProtKB">
        <authorList>
            <consortium name="Ensembl"/>
        </authorList>
    </citation>
    <scope>IDENTIFICATION</scope>
</reference>